<dbReference type="GO" id="GO:0004045">
    <property type="term" value="F:peptidyl-tRNA hydrolase activity"/>
    <property type="evidence" value="ECO:0007669"/>
    <property type="project" value="UniProtKB-EC"/>
</dbReference>
<keyword evidence="2" id="KW-0378">Hydrolase</keyword>
<dbReference type="Pfam" id="PF01981">
    <property type="entry name" value="PTH2"/>
    <property type="match status" value="1"/>
</dbReference>
<organism evidence="5 6">
    <name type="scientific">Candidatus Woesebacteria bacterium GW2011_GWB1_39_12</name>
    <dbReference type="NCBI Taxonomy" id="1618574"/>
    <lineage>
        <taxon>Bacteria</taxon>
        <taxon>Candidatus Woeseibacteriota</taxon>
    </lineage>
</organism>
<dbReference type="CDD" id="cd02407">
    <property type="entry name" value="PTH2_family"/>
    <property type="match status" value="1"/>
</dbReference>
<reference evidence="5 6" key="1">
    <citation type="journal article" date="2015" name="Nature">
        <title>rRNA introns, odd ribosomes, and small enigmatic genomes across a large radiation of phyla.</title>
        <authorList>
            <person name="Brown C.T."/>
            <person name="Hug L.A."/>
            <person name="Thomas B.C."/>
            <person name="Sharon I."/>
            <person name="Castelle C.J."/>
            <person name="Singh A."/>
            <person name="Wilkins M.J."/>
            <person name="Williams K.H."/>
            <person name="Banfield J.F."/>
        </authorList>
    </citation>
    <scope>NUCLEOTIDE SEQUENCE [LARGE SCALE GENOMIC DNA]</scope>
</reference>
<dbReference type="InterPro" id="IPR023476">
    <property type="entry name" value="Pep_tRNA_hydro_II_dom_sf"/>
</dbReference>
<evidence type="ECO:0000313" key="5">
    <source>
        <dbReference type="EMBL" id="KKR00195.1"/>
    </source>
</evidence>
<dbReference type="PANTHER" id="PTHR12649">
    <property type="entry name" value="PEPTIDYL-TRNA HYDROLASE 2"/>
    <property type="match status" value="1"/>
</dbReference>
<evidence type="ECO:0000256" key="4">
    <source>
        <dbReference type="ARBA" id="ARBA00048707"/>
    </source>
</evidence>
<dbReference type="STRING" id="1618574.UT24_C0015G0003"/>
<evidence type="ECO:0000256" key="2">
    <source>
        <dbReference type="ARBA" id="ARBA00022801"/>
    </source>
</evidence>
<evidence type="ECO:0000256" key="3">
    <source>
        <dbReference type="ARBA" id="ARBA00038050"/>
    </source>
</evidence>
<dbReference type="Proteomes" id="UP000033881">
    <property type="component" value="Unassembled WGS sequence"/>
</dbReference>
<evidence type="ECO:0000256" key="1">
    <source>
        <dbReference type="ARBA" id="ARBA00013260"/>
    </source>
</evidence>
<dbReference type="EC" id="3.1.1.29" evidence="1"/>
<comment type="catalytic activity">
    <reaction evidence="4">
        <text>an N-acyl-L-alpha-aminoacyl-tRNA + H2O = an N-acyl-L-amino acid + a tRNA + H(+)</text>
        <dbReference type="Rhea" id="RHEA:54448"/>
        <dbReference type="Rhea" id="RHEA-COMP:10123"/>
        <dbReference type="Rhea" id="RHEA-COMP:13883"/>
        <dbReference type="ChEBI" id="CHEBI:15377"/>
        <dbReference type="ChEBI" id="CHEBI:15378"/>
        <dbReference type="ChEBI" id="CHEBI:59874"/>
        <dbReference type="ChEBI" id="CHEBI:78442"/>
        <dbReference type="ChEBI" id="CHEBI:138191"/>
        <dbReference type="EC" id="3.1.1.29"/>
    </reaction>
</comment>
<dbReference type="AlphaFoldDB" id="A0A0G0PPV4"/>
<dbReference type="InterPro" id="IPR002833">
    <property type="entry name" value="PTH2"/>
</dbReference>
<dbReference type="Gene3D" id="3.40.1490.10">
    <property type="entry name" value="Bit1"/>
    <property type="match status" value="1"/>
</dbReference>
<evidence type="ECO:0000313" key="6">
    <source>
        <dbReference type="Proteomes" id="UP000033881"/>
    </source>
</evidence>
<comment type="caution">
    <text evidence="5">The sequence shown here is derived from an EMBL/GenBank/DDBJ whole genome shotgun (WGS) entry which is preliminary data.</text>
</comment>
<accession>A0A0G0PPV4</accession>
<dbReference type="PANTHER" id="PTHR12649:SF11">
    <property type="entry name" value="PEPTIDYL-TRNA HYDROLASE 2, MITOCHONDRIAL"/>
    <property type="match status" value="1"/>
</dbReference>
<gene>
    <name evidence="5" type="ORF">UT24_C0015G0003</name>
</gene>
<protein>
    <recommendedName>
        <fullName evidence="1">peptidyl-tRNA hydrolase</fullName>
        <ecNumber evidence="1">3.1.1.29</ecNumber>
    </recommendedName>
</protein>
<dbReference type="SUPFAM" id="SSF102462">
    <property type="entry name" value="Peptidyl-tRNA hydrolase II"/>
    <property type="match status" value="1"/>
</dbReference>
<dbReference type="GO" id="GO:0005829">
    <property type="term" value="C:cytosol"/>
    <property type="evidence" value="ECO:0007669"/>
    <property type="project" value="TreeGrafter"/>
</dbReference>
<sequence length="141" mass="15772">MSEIKQVIVIRKDLKMRRGKEIAQCCHSSIAFLSNRIRHLIDCSDDDIFDLNGTNIEDILCLSKPEIAWIKGNFAKICLQVESEEELLEINRQAKEAGLVCELIKDSGLTEFAGVATITCLAIGPDYSEKIDPITGSLRLY</sequence>
<dbReference type="EMBL" id="LBWB01000015">
    <property type="protein sequence ID" value="KKR00195.1"/>
    <property type="molecule type" value="Genomic_DNA"/>
</dbReference>
<dbReference type="NCBIfam" id="TIGR00283">
    <property type="entry name" value="arch_pth2"/>
    <property type="match status" value="1"/>
</dbReference>
<name>A0A0G0PPV4_9BACT</name>
<proteinExistence type="inferred from homology"/>
<comment type="similarity">
    <text evidence="3">Belongs to the PTH2 family.</text>
</comment>